<evidence type="ECO:0000256" key="12">
    <source>
        <dbReference type="ARBA" id="ARBA00023136"/>
    </source>
</evidence>
<keyword evidence="13" id="KW-0594">Phospholipid biosynthesis</keyword>
<proteinExistence type="inferred from homology"/>
<dbReference type="GO" id="GO:0012505">
    <property type="term" value="C:endomembrane system"/>
    <property type="evidence" value="ECO:0007669"/>
    <property type="project" value="UniProtKB-SubCell"/>
</dbReference>
<evidence type="ECO:0000256" key="15">
    <source>
        <dbReference type="ARBA" id="ARBA00032361"/>
    </source>
</evidence>
<evidence type="ECO:0000256" key="11">
    <source>
        <dbReference type="ARBA" id="ARBA00023098"/>
    </source>
</evidence>
<dbReference type="GO" id="GO:0003882">
    <property type="term" value="F:CDP-diacylglycerol-serine O-phosphatidyltransferase activity"/>
    <property type="evidence" value="ECO:0007669"/>
    <property type="project" value="UniProtKB-EC"/>
</dbReference>
<evidence type="ECO:0000256" key="8">
    <source>
        <dbReference type="ARBA" id="ARBA00022679"/>
    </source>
</evidence>
<evidence type="ECO:0000256" key="13">
    <source>
        <dbReference type="ARBA" id="ARBA00023209"/>
    </source>
</evidence>
<feature type="transmembrane region" description="Helical" evidence="17">
    <location>
        <begin position="51"/>
        <end position="68"/>
    </location>
</feature>
<reference evidence="18" key="1">
    <citation type="submission" date="2021-01" db="EMBL/GenBank/DDBJ databases">
        <title>Modified the classification status of verrucomicrobia.</title>
        <authorList>
            <person name="Feng X."/>
        </authorList>
    </citation>
    <scope>NUCLEOTIDE SEQUENCE</scope>
    <source>
        <strain evidence="18">KCTC 13126</strain>
    </source>
</reference>
<keyword evidence="14" id="KW-1208">Phospholipid metabolism</keyword>
<dbReference type="EMBL" id="JAENIL010000084">
    <property type="protein sequence ID" value="MBK1880363.1"/>
    <property type="molecule type" value="Genomic_DNA"/>
</dbReference>
<protein>
    <recommendedName>
        <fullName evidence="6">CDP-diacylglycerol--serine O-phosphatidyltransferase</fullName>
        <ecNumber evidence="5">2.7.8.8</ecNumber>
    </recommendedName>
    <alternativeName>
        <fullName evidence="15">Phosphatidylserine synthase</fullName>
    </alternativeName>
</protein>
<evidence type="ECO:0000256" key="5">
    <source>
        <dbReference type="ARBA" id="ARBA00013174"/>
    </source>
</evidence>
<keyword evidence="7" id="KW-0444">Lipid biosynthesis</keyword>
<feature type="transmembrane region" description="Helical" evidence="17">
    <location>
        <begin position="243"/>
        <end position="260"/>
    </location>
</feature>
<dbReference type="EC" id="2.7.8.8" evidence="5"/>
<evidence type="ECO:0000256" key="1">
    <source>
        <dbReference type="ARBA" id="ARBA00000287"/>
    </source>
</evidence>
<comment type="caution">
    <text evidence="18">The sequence shown here is derived from an EMBL/GenBank/DDBJ whole genome shotgun (WGS) entry which is preliminary data.</text>
</comment>
<evidence type="ECO:0000256" key="7">
    <source>
        <dbReference type="ARBA" id="ARBA00022516"/>
    </source>
</evidence>
<dbReference type="NCBIfam" id="TIGR00473">
    <property type="entry name" value="pssA"/>
    <property type="match status" value="1"/>
</dbReference>
<dbReference type="Gene3D" id="1.20.120.1760">
    <property type="match status" value="1"/>
</dbReference>
<dbReference type="PROSITE" id="PS00379">
    <property type="entry name" value="CDP_ALCOHOL_P_TRANSF"/>
    <property type="match status" value="1"/>
</dbReference>
<sequence length="276" mass="30578">MVKLDASQAGKIYLLPNLFTAGNLFFGFLAIKNCIQASHLMMTGDGNPNALFRQAVLFILGGMLCDGLDGRVARLGGRESLFGKEFDSIADIVTFGIAPALMVLFLILNPEQNEEYYTKAGFFIAFVYLLCAGVRLARFNVITHPAVRSDKLEKAEGDFLGLPVPAAAGMIATIVLVLTKHDALRDYALVLPVLMLLISYLMISNVRYPSFKKIDWQTQIRFTTFVGLLVFGGLAFFTREYALVLGFLAYLFYGLGRHLLRLKRISAKRSKSAKQV</sequence>
<organism evidence="18 19">
    <name type="scientific">Pelagicoccus mobilis</name>
    <dbReference type="NCBI Taxonomy" id="415221"/>
    <lineage>
        <taxon>Bacteria</taxon>
        <taxon>Pseudomonadati</taxon>
        <taxon>Verrucomicrobiota</taxon>
        <taxon>Opitutia</taxon>
        <taxon>Puniceicoccales</taxon>
        <taxon>Pelagicoccaceae</taxon>
        <taxon>Pelagicoccus</taxon>
    </lineage>
</organism>
<evidence type="ECO:0000256" key="10">
    <source>
        <dbReference type="ARBA" id="ARBA00022989"/>
    </source>
</evidence>
<dbReference type="AlphaFoldDB" id="A0A934S1V0"/>
<gene>
    <name evidence="18" type="primary">pssA</name>
    <name evidence="18" type="ORF">JIN87_25990</name>
</gene>
<comment type="similarity">
    <text evidence="4 16">Belongs to the CDP-alcohol phosphatidyltransferase class-I family.</text>
</comment>
<dbReference type="Proteomes" id="UP000617628">
    <property type="component" value="Unassembled WGS sequence"/>
</dbReference>
<evidence type="ECO:0000256" key="17">
    <source>
        <dbReference type="SAM" id="Phobius"/>
    </source>
</evidence>
<dbReference type="GO" id="GO:0008654">
    <property type="term" value="P:phospholipid biosynthetic process"/>
    <property type="evidence" value="ECO:0007669"/>
    <property type="project" value="UniProtKB-KW"/>
</dbReference>
<dbReference type="InterPro" id="IPR043130">
    <property type="entry name" value="CDP-OH_PTrfase_TM_dom"/>
</dbReference>
<feature type="transmembrane region" description="Helical" evidence="17">
    <location>
        <begin position="187"/>
        <end position="208"/>
    </location>
</feature>
<keyword evidence="11" id="KW-0443">Lipid metabolism</keyword>
<evidence type="ECO:0000256" key="9">
    <source>
        <dbReference type="ARBA" id="ARBA00022692"/>
    </source>
</evidence>
<accession>A0A934S1V0</accession>
<keyword evidence="9 17" id="KW-0812">Transmembrane</keyword>
<dbReference type="InterPro" id="IPR048254">
    <property type="entry name" value="CDP_ALCOHOL_P_TRANSF_CS"/>
</dbReference>
<evidence type="ECO:0000313" key="18">
    <source>
        <dbReference type="EMBL" id="MBK1880363.1"/>
    </source>
</evidence>
<feature type="transmembrane region" description="Helical" evidence="17">
    <location>
        <begin position="120"/>
        <end position="138"/>
    </location>
</feature>
<evidence type="ECO:0000256" key="14">
    <source>
        <dbReference type="ARBA" id="ARBA00023264"/>
    </source>
</evidence>
<evidence type="ECO:0000313" key="19">
    <source>
        <dbReference type="Proteomes" id="UP000617628"/>
    </source>
</evidence>
<feature type="transmembrane region" description="Helical" evidence="17">
    <location>
        <begin position="159"/>
        <end position="181"/>
    </location>
</feature>
<keyword evidence="19" id="KW-1185">Reference proteome</keyword>
<comment type="subcellular location">
    <subcellularLocation>
        <location evidence="3">Endomembrane system</location>
    </subcellularLocation>
    <subcellularLocation>
        <location evidence="2">Membrane</location>
        <topology evidence="2">Multi-pass membrane protein</topology>
    </subcellularLocation>
</comment>
<comment type="catalytic activity">
    <reaction evidence="1">
        <text>a CDP-1,2-diacyl-sn-glycerol + L-serine = a 1,2-diacyl-sn-glycero-3-phospho-L-serine + CMP + H(+)</text>
        <dbReference type="Rhea" id="RHEA:16913"/>
        <dbReference type="ChEBI" id="CHEBI:15378"/>
        <dbReference type="ChEBI" id="CHEBI:33384"/>
        <dbReference type="ChEBI" id="CHEBI:57262"/>
        <dbReference type="ChEBI" id="CHEBI:58332"/>
        <dbReference type="ChEBI" id="CHEBI:60377"/>
        <dbReference type="EC" id="2.7.8.8"/>
    </reaction>
</comment>
<evidence type="ECO:0000256" key="3">
    <source>
        <dbReference type="ARBA" id="ARBA00004308"/>
    </source>
</evidence>
<keyword evidence="12 17" id="KW-0472">Membrane</keyword>
<keyword evidence="8 16" id="KW-0808">Transferase</keyword>
<name>A0A934S1V0_9BACT</name>
<dbReference type="InterPro" id="IPR000462">
    <property type="entry name" value="CDP-OH_P_trans"/>
</dbReference>
<evidence type="ECO:0000256" key="16">
    <source>
        <dbReference type="RuleBase" id="RU003750"/>
    </source>
</evidence>
<dbReference type="Pfam" id="PF01066">
    <property type="entry name" value="CDP-OH_P_transf"/>
    <property type="match status" value="1"/>
</dbReference>
<evidence type="ECO:0000256" key="2">
    <source>
        <dbReference type="ARBA" id="ARBA00004141"/>
    </source>
</evidence>
<evidence type="ECO:0000256" key="6">
    <source>
        <dbReference type="ARBA" id="ARBA00017171"/>
    </source>
</evidence>
<feature type="transmembrane region" description="Helical" evidence="17">
    <location>
        <begin position="12"/>
        <end position="31"/>
    </location>
</feature>
<dbReference type="InterPro" id="IPR004533">
    <property type="entry name" value="CDP-diaglyc--ser_O-PTrfase"/>
</dbReference>
<feature type="transmembrane region" description="Helical" evidence="17">
    <location>
        <begin position="220"/>
        <end position="237"/>
    </location>
</feature>
<feature type="transmembrane region" description="Helical" evidence="17">
    <location>
        <begin position="89"/>
        <end position="108"/>
    </location>
</feature>
<evidence type="ECO:0000256" key="4">
    <source>
        <dbReference type="ARBA" id="ARBA00010441"/>
    </source>
</evidence>
<keyword evidence="10 17" id="KW-1133">Transmembrane helix</keyword>
<dbReference type="GO" id="GO:0016020">
    <property type="term" value="C:membrane"/>
    <property type="evidence" value="ECO:0007669"/>
    <property type="project" value="UniProtKB-SubCell"/>
</dbReference>